<proteinExistence type="predicted"/>
<sequence length="69" mass="7564">MPIGSLENLLSAISEQVKRSLRAIIPHGGVGHAQRNAAQAAAAARAERRERDAVATWLAERDLPREPRR</sequence>
<comment type="caution">
    <text evidence="1">The sequence shown here is derived from an EMBL/GenBank/DDBJ whole genome shotgun (WGS) entry which is preliminary data.</text>
</comment>
<dbReference type="Proteomes" id="UP001458415">
    <property type="component" value="Unassembled WGS sequence"/>
</dbReference>
<accession>A0ABV1W3P8</accession>
<keyword evidence="2" id="KW-1185">Reference proteome</keyword>
<organism evidence="1 2">
    <name type="scientific">Streptomyces carpinensis</name>
    <dbReference type="NCBI Taxonomy" id="66369"/>
    <lineage>
        <taxon>Bacteria</taxon>
        <taxon>Bacillati</taxon>
        <taxon>Actinomycetota</taxon>
        <taxon>Actinomycetes</taxon>
        <taxon>Kitasatosporales</taxon>
        <taxon>Streptomycetaceae</taxon>
        <taxon>Streptomyces</taxon>
    </lineage>
</organism>
<reference evidence="1 2" key="1">
    <citation type="submission" date="2024-06" db="EMBL/GenBank/DDBJ databases">
        <title>The Natural Products Discovery Center: Release of the First 8490 Sequenced Strains for Exploring Actinobacteria Biosynthetic Diversity.</title>
        <authorList>
            <person name="Kalkreuter E."/>
            <person name="Kautsar S.A."/>
            <person name="Yang D."/>
            <person name="Bader C.D."/>
            <person name="Teijaro C.N."/>
            <person name="Fluegel L."/>
            <person name="Davis C.M."/>
            <person name="Simpson J.R."/>
            <person name="Lauterbach L."/>
            <person name="Steele A.D."/>
            <person name="Gui C."/>
            <person name="Meng S."/>
            <person name="Li G."/>
            <person name="Viehrig K."/>
            <person name="Ye F."/>
            <person name="Su P."/>
            <person name="Kiefer A.F."/>
            <person name="Nichols A."/>
            <person name="Cepeda A.J."/>
            <person name="Yan W."/>
            <person name="Fan B."/>
            <person name="Jiang Y."/>
            <person name="Adhikari A."/>
            <person name="Zheng C.-J."/>
            <person name="Schuster L."/>
            <person name="Cowan T.M."/>
            <person name="Smanski M.J."/>
            <person name="Chevrette M.G."/>
            <person name="De Carvalho L.P.S."/>
            <person name="Shen B."/>
        </authorList>
    </citation>
    <scope>NUCLEOTIDE SEQUENCE [LARGE SCALE GENOMIC DNA]</scope>
    <source>
        <strain evidence="1 2">NPDC000634</strain>
    </source>
</reference>
<name>A0ABV1W3P8_9ACTN</name>
<gene>
    <name evidence="1" type="ORF">ABT317_17885</name>
</gene>
<evidence type="ECO:0000313" key="1">
    <source>
        <dbReference type="EMBL" id="MER6978818.1"/>
    </source>
</evidence>
<dbReference type="RefSeq" id="WP_086727184.1">
    <property type="nucleotide sequence ID" value="NZ_MUBM01000170.1"/>
</dbReference>
<evidence type="ECO:0000313" key="2">
    <source>
        <dbReference type="Proteomes" id="UP001458415"/>
    </source>
</evidence>
<dbReference type="EMBL" id="JBEPCU010000281">
    <property type="protein sequence ID" value="MER6978818.1"/>
    <property type="molecule type" value="Genomic_DNA"/>
</dbReference>
<protein>
    <submittedName>
        <fullName evidence="1">Uncharacterized protein</fullName>
    </submittedName>
</protein>